<proteinExistence type="predicted"/>
<name>A0AAW1U935_9CUCU</name>
<gene>
    <name evidence="1" type="ORF">WA026_006525</name>
</gene>
<dbReference type="AlphaFoldDB" id="A0AAW1U935"/>
<organism evidence="1 2">
    <name type="scientific">Henosepilachna vigintioctopunctata</name>
    <dbReference type="NCBI Taxonomy" id="420089"/>
    <lineage>
        <taxon>Eukaryota</taxon>
        <taxon>Metazoa</taxon>
        <taxon>Ecdysozoa</taxon>
        <taxon>Arthropoda</taxon>
        <taxon>Hexapoda</taxon>
        <taxon>Insecta</taxon>
        <taxon>Pterygota</taxon>
        <taxon>Neoptera</taxon>
        <taxon>Endopterygota</taxon>
        <taxon>Coleoptera</taxon>
        <taxon>Polyphaga</taxon>
        <taxon>Cucujiformia</taxon>
        <taxon>Coccinelloidea</taxon>
        <taxon>Coccinellidae</taxon>
        <taxon>Epilachninae</taxon>
        <taxon>Epilachnini</taxon>
        <taxon>Henosepilachna</taxon>
    </lineage>
</organism>
<evidence type="ECO:0000313" key="2">
    <source>
        <dbReference type="Proteomes" id="UP001431783"/>
    </source>
</evidence>
<reference evidence="1 2" key="1">
    <citation type="submission" date="2023-03" db="EMBL/GenBank/DDBJ databases">
        <title>Genome insight into feeding habits of ladybird beetles.</title>
        <authorList>
            <person name="Li H.-S."/>
            <person name="Huang Y.-H."/>
            <person name="Pang H."/>
        </authorList>
    </citation>
    <scope>NUCLEOTIDE SEQUENCE [LARGE SCALE GENOMIC DNA]</scope>
    <source>
        <strain evidence="1">SYSU_2023b</strain>
        <tissue evidence="1">Whole body</tissue>
    </source>
</reference>
<accession>A0AAW1U935</accession>
<dbReference type="EMBL" id="JARQZJ010000062">
    <property type="protein sequence ID" value="KAK9879454.1"/>
    <property type="molecule type" value="Genomic_DNA"/>
</dbReference>
<dbReference type="Proteomes" id="UP001431783">
    <property type="component" value="Unassembled WGS sequence"/>
</dbReference>
<protein>
    <submittedName>
        <fullName evidence="1">Uncharacterized protein</fullName>
    </submittedName>
</protein>
<evidence type="ECO:0000313" key="1">
    <source>
        <dbReference type="EMBL" id="KAK9879454.1"/>
    </source>
</evidence>
<keyword evidence="2" id="KW-1185">Reference proteome</keyword>
<sequence>MYIELNREKVCLRFRTWTLTSTWKKVWPESVAGRNFQTLEHEVPVEEEIVSLRKLMGLVLDERDVYEPQGAPSGTGTEELQEFQSQLHSGVLREIVLKKDQR</sequence>
<comment type="caution">
    <text evidence="1">The sequence shown here is derived from an EMBL/GenBank/DDBJ whole genome shotgun (WGS) entry which is preliminary data.</text>
</comment>